<protein>
    <submittedName>
        <fullName evidence="7">O-antigen ligase family protein</fullName>
    </submittedName>
</protein>
<feature type="transmembrane region" description="Helical" evidence="5">
    <location>
        <begin position="385"/>
        <end position="406"/>
    </location>
</feature>
<feature type="domain" description="O-antigen ligase-related" evidence="6">
    <location>
        <begin position="194"/>
        <end position="336"/>
    </location>
</feature>
<evidence type="ECO:0000256" key="4">
    <source>
        <dbReference type="ARBA" id="ARBA00023136"/>
    </source>
</evidence>
<feature type="transmembrane region" description="Helical" evidence="5">
    <location>
        <begin position="210"/>
        <end position="228"/>
    </location>
</feature>
<keyword evidence="2 5" id="KW-0812">Transmembrane</keyword>
<keyword evidence="4 5" id="KW-0472">Membrane</keyword>
<proteinExistence type="predicted"/>
<keyword evidence="7" id="KW-0436">Ligase</keyword>
<evidence type="ECO:0000313" key="7">
    <source>
        <dbReference type="EMBL" id="MDN4482247.1"/>
    </source>
</evidence>
<gene>
    <name evidence="7" type="ORF">QQ002_01680</name>
</gene>
<dbReference type="PANTHER" id="PTHR37422:SF21">
    <property type="entry name" value="EXOQ-LIKE PROTEIN"/>
    <property type="match status" value="1"/>
</dbReference>
<feature type="transmembrane region" description="Helical" evidence="5">
    <location>
        <begin position="163"/>
        <end position="180"/>
    </location>
</feature>
<dbReference type="PANTHER" id="PTHR37422">
    <property type="entry name" value="TEICHURONIC ACID BIOSYNTHESIS PROTEIN TUAE"/>
    <property type="match status" value="1"/>
</dbReference>
<reference evidence="7 8" key="1">
    <citation type="submission" date="2023-06" db="EMBL/GenBank/DDBJ databases">
        <title>SYSU T0a273.</title>
        <authorList>
            <person name="Gao L."/>
            <person name="Fang B.-Z."/>
            <person name="Li W.-J."/>
        </authorList>
    </citation>
    <scope>NUCLEOTIDE SEQUENCE [LARGE SCALE GENOMIC DNA]</scope>
    <source>
        <strain evidence="7 8">SYSU T0a273</strain>
    </source>
</reference>
<feature type="transmembrane region" description="Helical" evidence="5">
    <location>
        <begin position="187"/>
        <end position="204"/>
    </location>
</feature>
<feature type="transmembrane region" description="Helical" evidence="5">
    <location>
        <begin position="235"/>
        <end position="254"/>
    </location>
</feature>
<evidence type="ECO:0000256" key="1">
    <source>
        <dbReference type="ARBA" id="ARBA00004141"/>
    </source>
</evidence>
<comment type="caution">
    <text evidence="7">The sequence shown here is derived from an EMBL/GenBank/DDBJ whole genome shotgun (WGS) entry which is preliminary data.</text>
</comment>
<evidence type="ECO:0000256" key="3">
    <source>
        <dbReference type="ARBA" id="ARBA00022989"/>
    </source>
</evidence>
<feature type="transmembrane region" description="Helical" evidence="5">
    <location>
        <begin position="96"/>
        <end position="118"/>
    </location>
</feature>
<accession>A0AB35MEP2</accession>
<dbReference type="EMBL" id="JAUHQB010000001">
    <property type="protein sequence ID" value="MDN4482247.1"/>
    <property type="molecule type" value="Genomic_DNA"/>
</dbReference>
<comment type="subcellular location">
    <subcellularLocation>
        <location evidence="1">Membrane</location>
        <topology evidence="1">Multi-pass membrane protein</topology>
    </subcellularLocation>
</comment>
<sequence>MVLSSGQGFRYLLGIPLYLMLCAATVAAIVVAFRHHLDRVRVPWLIVNFVALAAITLLWSETRAVTALATVALAVVTLVAATIVSTTGRTQVMAYLYRGLQVSIGLGLLFELYVAVVLREPLERRAGDLARLSSIDPGALPPWSENLLLAGGPIQGFVGNRNVFDSLALLAGIIAVVLLLERRVRRLDGVLTLAAVALVHLLTMSATVSIAMLYVSVLAAAALLIRRAPVRRKRVLSYLVLACSAVVAVATIKFRAEIFEMFDRSADATNRVFIWDETMRLAMARPEGWGYVGYWPIWHEPYRSVVDHVGVVVPHGHNAFLDAWMQMGLIGLALLLVIVVLTFGSAWRLVERASAGDTYIPLGWALLTAAIALEALAESRMLVDWGWFLLVVLYCSGPQAFTLTVVDPELVRTGAPAAERDTGEDPVLVLSRRT</sequence>
<evidence type="ECO:0000259" key="6">
    <source>
        <dbReference type="Pfam" id="PF04932"/>
    </source>
</evidence>
<keyword evidence="3 5" id="KW-1133">Transmembrane helix</keyword>
<dbReference type="GO" id="GO:0016874">
    <property type="term" value="F:ligase activity"/>
    <property type="evidence" value="ECO:0007669"/>
    <property type="project" value="UniProtKB-KW"/>
</dbReference>
<dbReference type="RefSeq" id="WP_301159430.1">
    <property type="nucleotide sequence ID" value="NZ_JAUHQB010000001.1"/>
</dbReference>
<dbReference type="AlphaFoldDB" id="A0AB35MEP2"/>
<dbReference type="InterPro" id="IPR007016">
    <property type="entry name" value="O-antigen_ligase-rel_domated"/>
</dbReference>
<dbReference type="GO" id="GO:0016020">
    <property type="term" value="C:membrane"/>
    <property type="evidence" value="ECO:0007669"/>
    <property type="project" value="UniProtKB-SubCell"/>
</dbReference>
<organism evidence="7 8">
    <name type="scientific">Demequina lignilytica</name>
    <dbReference type="NCBI Taxonomy" id="3051663"/>
    <lineage>
        <taxon>Bacteria</taxon>
        <taxon>Bacillati</taxon>
        <taxon>Actinomycetota</taxon>
        <taxon>Actinomycetes</taxon>
        <taxon>Micrococcales</taxon>
        <taxon>Demequinaceae</taxon>
        <taxon>Demequina</taxon>
    </lineage>
</organism>
<feature type="transmembrane region" description="Helical" evidence="5">
    <location>
        <begin position="323"/>
        <end position="347"/>
    </location>
</feature>
<evidence type="ECO:0000256" key="2">
    <source>
        <dbReference type="ARBA" id="ARBA00022692"/>
    </source>
</evidence>
<name>A0AB35MEP2_9MICO</name>
<feature type="transmembrane region" description="Helical" evidence="5">
    <location>
        <begin position="359"/>
        <end position="379"/>
    </location>
</feature>
<dbReference type="InterPro" id="IPR051533">
    <property type="entry name" value="WaaL-like"/>
</dbReference>
<feature type="transmembrane region" description="Helical" evidence="5">
    <location>
        <begin position="65"/>
        <end position="84"/>
    </location>
</feature>
<dbReference type="Pfam" id="PF04932">
    <property type="entry name" value="Wzy_C"/>
    <property type="match status" value="1"/>
</dbReference>
<evidence type="ECO:0000256" key="5">
    <source>
        <dbReference type="SAM" id="Phobius"/>
    </source>
</evidence>
<feature type="transmembrane region" description="Helical" evidence="5">
    <location>
        <begin position="40"/>
        <end position="59"/>
    </location>
</feature>
<dbReference type="Proteomes" id="UP001172756">
    <property type="component" value="Unassembled WGS sequence"/>
</dbReference>
<evidence type="ECO:0000313" key="8">
    <source>
        <dbReference type="Proteomes" id="UP001172756"/>
    </source>
</evidence>
<feature type="transmembrane region" description="Helical" evidence="5">
    <location>
        <begin position="12"/>
        <end position="33"/>
    </location>
</feature>